<evidence type="ECO:0000313" key="4">
    <source>
        <dbReference type="Proteomes" id="UP000242444"/>
    </source>
</evidence>
<evidence type="ECO:0000313" key="3">
    <source>
        <dbReference type="EMBL" id="OZM74654.1"/>
    </source>
</evidence>
<evidence type="ECO:0000256" key="1">
    <source>
        <dbReference type="SAM" id="MobiDB-lite"/>
    </source>
</evidence>
<evidence type="ECO:0000259" key="2">
    <source>
        <dbReference type="Pfam" id="PF18726"/>
    </source>
</evidence>
<accession>A0A263D7Z7</accession>
<comment type="caution">
    <text evidence="3">The sequence shown here is derived from an EMBL/GenBank/DDBJ whole genome shotgun (WGS) entry which is preliminary data.</text>
</comment>
<dbReference type="EMBL" id="NKYE01000002">
    <property type="protein sequence ID" value="OZM74654.1"/>
    <property type="molecule type" value="Genomic_DNA"/>
</dbReference>
<name>A0A263D7Z7_9PSEU</name>
<dbReference type="InParanoid" id="A0A263D7Z7"/>
<feature type="domain" description="SAV-6107-like HEPN" evidence="2">
    <location>
        <begin position="45"/>
        <end position="140"/>
    </location>
</feature>
<dbReference type="Pfam" id="PF18726">
    <property type="entry name" value="HEPN_SAV_6107"/>
    <property type="match status" value="1"/>
</dbReference>
<proteinExistence type="predicted"/>
<keyword evidence="4" id="KW-1185">Reference proteome</keyword>
<organism evidence="3 4">
    <name type="scientific">Amycolatopsis antarctica</name>
    <dbReference type="NCBI Taxonomy" id="1854586"/>
    <lineage>
        <taxon>Bacteria</taxon>
        <taxon>Bacillati</taxon>
        <taxon>Actinomycetota</taxon>
        <taxon>Actinomycetes</taxon>
        <taxon>Pseudonocardiales</taxon>
        <taxon>Pseudonocardiaceae</taxon>
        <taxon>Amycolatopsis</taxon>
    </lineage>
</organism>
<dbReference type="OrthoDB" id="4570063at2"/>
<dbReference type="AlphaFoldDB" id="A0A263D7Z7"/>
<feature type="region of interest" description="Disordered" evidence="1">
    <location>
        <begin position="1"/>
        <end position="22"/>
    </location>
</feature>
<dbReference type="Proteomes" id="UP000242444">
    <property type="component" value="Unassembled WGS sequence"/>
</dbReference>
<reference evidence="3 4" key="1">
    <citation type="submission" date="2017-07" db="EMBL/GenBank/DDBJ databases">
        <title>Amycolatopsis antarcticus sp. nov., isolated from the surface of an Antarcticus brown macroalga.</title>
        <authorList>
            <person name="Wang J."/>
            <person name="Leiva S."/>
            <person name="Huang J."/>
            <person name="Huang Y."/>
        </authorList>
    </citation>
    <scope>NUCLEOTIDE SEQUENCE [LARGE SCALE GENOMIC DNA]</scope>
    <source>
        <strain evidence="3 4">AU-G6</strain>
    </source>
</reference>
<dbReference type="InterPro" id="IPR040891">
    <property type="entry name" value="HEPN_SAV_6107"/>
</dbReference>
<gene>
    <name evidence="3" type="ORF">CFN78_04855</name>
</gene>
<sequence>MPESGGTDPAEHGTQPVLPMQFRPPVARAAESLLRQARRGLAEAGGEADPAERFIGSYLSALRAAAAVLSARGRPHRGRARPASVWVLLDSAAPELREWAAFYTANSATRAAAQAGITRMVSAQSADELHRQTAHFLTLVTRVIHGAG</sequence>
<protein>
    <recommendedName>
        <fullName evidence="2">SAV-6107-like HEPN domain-containing protein</fullName>
    </recommendedName>
</protein>